<dbReference type="SUPFAM" id="SSF47090">
    <property type="entry name" value="PGBD-like"/>
    <property type="match status" value="1"/>
</dbReference>
<proteinExistence type="predicted"/>
<sequence>MRAQLRKSEKLLFTKKAAAARRIVTVAALACATSLACGTPGHATSGAPYIRYGAQGENVKCVQRAVKWAGMGTVGDLVKVDGVWGPRTQDAVVEFQQRSQISADGIVGRETGQRMWNVITAESEGFDYCFKLLPTMTVWP</sequence>
<protein>
    <recommendedName>
        <fullName evidence="1">Peptidoglycan binding-like domain-containing protein</fullName>
    </recommendedName>
</protein>
<dbReference type="InterPro" id="IPR036365">
    <property type="entry name" value="PGBD-like_sf"/>
</dbReference>
<evidence type="ECO:0000313" key="3">
    <source>
        <dbReference type="Proteomes" id="UP000442990"/>
    </source>
</evidence>
<dbReference type="AlphaFoldDB" id="A0A7J5DLU1"/>
<evidence type="ECO:0000259" key="1">
    <source>
        <dbReference type="Pfam" id="PF01471"/>
    </source>
</evidence>
<gene>
    <name evidence="2" type="ORF">F8144_04985</name>
</gene>
<reference evidence="2 3" key="1">
    <citation type="submission" date="2019-09" db="EMBL/GenBank/DDBJ databases">
        <title>Isolation and identification of active actinomycetes.</title>
        <authorList>
            <person name="Yu Z."/>
            <person name="Han C."/>
            <person name="Yu B."/>
        </authorList>
    </citation>
    <scope>NUCLEOTIDE SEQUENCE [LARGE SCALE GENOMIC DNA]</scope>
    <source>
        <strain evidence="2 3">NEAU-H2</strain>
    </source>
</reference>
<dbReference type="Pfam" id="PF01471">
    <property type="entry name" value="PG_binding_1"/>
    <property type="match status" value="1"/>
</dbReference>
<name>A0A7J5DLU1_9ACTN</name>
<feature type="domain" description="Peptidoglycan binding-like" evidence="1">
    <location>
        <begin position="55"/>
        <end position="115"/>
    </location>
</feature>
<keyword evidence="3" id="KW-1185">Reference proteome</keyword>
<dbReference type="InterPro" id="IPR036366">
    <property type="entry name" value="PGBDSf"/>
</dbReference>
<accession>A0A7J5DLU1</accession>
<dbReference type="Gene3D" id="1.10.101.10">
    <property type="entry name" value="PGBD-like superfamily/PGBD"/>
    <property type="match status" value="1"/>
</dbReference>
<dbReference type="InterPro" id="IPR002477">
    <property type="entry name" value="Peptidoglycan-bd-like"/>
</dbReference>
<dbReference type="EMBL" id="WBKG01000003">
    <property type="protein sequence ID" value="KAB1989710.1"/>
    <property type="molecule type" value="Genomic_DNA"/>
</dbReference>
<comment type="caution">
    <text evidence="2">The sequence shown here is derived from an EMBL/GenBank/DDBJ whole genome shotgun (WGS) entry which is preliminary data.</text>
</comment>
<evidence type="ECO:0000313" key="2">
    <source>
        <dbReference type="EMBL" id="KAB1989710.1"/>
    </source>
</evidence>
<dbReference type="Proteomes" id="UP000442990">
    <property type="component" value="Unassembled WGS sequence"/>
</dbReference>
<organism evidence="2 3">
    <name type="scientific">Streptomyces triticiradicis</name>
    <dbReference type="NCBI Taxonomy" id="2651189"/>
    <lineage>
        <taxon>Bacteria</taxon>
        <taxon>Bacillati</taxon>
        <taxon>Actinomycetota</taxon>
        <taxon>Actinomycetes</taxon>
        <taxon>Kitasatosporales</taxon>
        <taxon>Streptomycetaceae</taxon>
        <taxon>Streptomyces</taxon>
    </lineage>
</organism>